<comment type="subcellular location">
    <subcellularLocation>
        <location evidence="2">Cell membrane</location>
        <topology evidence="2">Single-pass membrane protein</topology>
    </subcellularLocation>
    <subcellularLocation>
        <location evidence="1">Cytoplasm</location>
        <location evidence="1">Cytoskeleton</location>
        <location evidence="1">Cilium basal body</location>
    </subcellularLocation>
</comment>
<feature type="coiled-coil region" evidence="10">
    <location>
        <begin position="398"/>
        <end position="437"/>
    </location>
</feature>
<dbReference type="PANTHER" id="PTHR16795:SF14">
    <property type="entry name" value="LIMBIN"/>
    <property type="match status" value="1"/>
</dbReference>
<reference evidence="12" key="1">
    <citation type="journal article" date="2021" name="Cell">
        <title>Tracing the genetic footprints of vertebrate landing in non-teleost ray-finned fishes.</title>
        <authorList>
            <person name="Bi X."/>
            <person name="Wang K."/>
            <person name="Yang L."/>
            <person name="Pan H."/>
            <person name="Jiang H."/>
            <person name="Wei Q."/>
            <person name="Fang M."/>
            <person name="Yu H."/>
            <person name="Zhu C."/>
            <person name="Cai Y."/>
            <person name="He Y."/>
            <person name="Gan X."/>
            <person name="Zeng H."/>
            <person name="Yu D."/>
            <person name="Zhu Y."/>
            <person name="Jiang H."/>
            <person name="Qiu Q."/>
            <person name="Yang H."/>
            <person name="Zhang Y.E."/>
            <person name="Wang W."/>
            <person name="Zhu M."/>
            <person name="He S."/>
            <person name="Zhang G."/>
        </authorList>
    </citation>
    <scope>NUCLEOTIDE SEQUENCE</scope>
    <source>
        <strain evidence="12">Allg_001</strain>
    </source>
</reference>
<name>A0A8J7TG85_ATRSP</name>
<sequence length="1248" mass="142245">MCKEKWATQSCLFSSEKVLNAGASLYTQSVHRRWPNCSKEPEDHVIWSCAERGCGTLCRKLGQTPEYCSDPSIASSAPSDPWSHSLFSLISSFKDGVLYWRRRESSPRHKKIRSLVKAHTFGLTFHKCAQVDVGKEFPTLTIILLVNNTAGASAYNLSQLSIRDAVAGLTLLANSGNLLESGFQTFTTDSLTAGSCYTVKYSAQMKGEQNDILSLPAYLTFSNASQNDINLFGPVVANFTLRVSPNHGIHFVGFLVGFLVASILMTLAFLLFSWIGIPQMSCCKRKRRGGLSGDTDPEYAVCNISETAKEEAAFEDKIVDIMILEDPQNMYQALENLDMSTLLRAAASLESFRVQVYKDLVAMLLRNLKMNGDISALAEKRLNSVLNGQLMGMEGKLKEEHVARMAALAAECNRETREEMEAEHRRVTVEKAQAEHLFQQVDQQVVLELSVLLDKLHKLDQSYLQRCLLVRHEEASAKVQRQTVVCRRLELHKIFFEELEEATRMKELEKNVANQLLHAYFSSQDQLEEVLDIFLANQRSILEERHAQRQFLAHSLQSLKTLICEVFTNTSRQMENWFQDLKNERYVTEEQANLLLDKAKKELLHVKQNLDEGLNREKNALHCSLIKKRRSLISDKLQKHKEEQKDLSAFSRTSEESLDFADYLSCWQNLLTSQCLELGDLINNLDEEAAAEIRKVTIRLIQSAMSDIKAIQPNIAQHLMDLGAPRYALLHSGLTHELVSSALSEAQERLHKEGKIAVKTLQRSRDTLQEQLRLELQEQQTLRQRGRAVFQNLCRAQLTMSDDDLLKMKLEFQYCLSRMDKCLVLPRALARSRLQVCLSDWRKTMLMKMEHNYAALQEKQKKYKIKKQPSGATQMQECNELLVFQKRTQEKIQLYEQEKEMESTAMKKVLAELQHEREDLLKSQEERLGAHITALQFQKAEKRAKALETYAAILNLQSLLVEELSISGSMTTPEIAQTIQNHSHGLEVTENLLQKCLADWKALTVEPTLTSGPDAPSAEISKEEEDCRMTVRLQQALNKSHQVMHLQRNRLKEEHTRYQIKEDLKDQLEFKTLHIHFDQDLEFAANLVKLSQISSCVLLEVLHLLLPTSSESELISIIDALLPKPSSNEREKGWADGSRKSLLIKLREDIISKNVISGPLDKVFERVLMKNQADVETSKSVQNSVVQNIIEDHCSDPAAEILDLHDTGEKVFVFRFESEQKDFSDTICKKKKKRSFLNFKKATVANID</sequence>
<keyword evidence="5 11" id="KW-0812">Transmembrane</keyword>
<feature type="coiled-coil region" evidence="10">
    <location>
        <begin position="758"/>
        <end position="785"/>
    </location>
</feature>
<evidence type="ECO:0000256" key="7">
    <source>
        <dbReference type="ARBA" id="ARBA00023136"/>
    </source>
</evidence>
<dbReference type="EMBL" id="JAAWVO010056987">
    <property type="protein sequence ID" value="MBN3321866.1"/>
    <property type="molecule type" value="Genomic_DNA"/>
</dbReference>
<keyword evidence="7 11" id="KW-0472">Membrane</keyword>
<accession>A0A8J7TG85</accession>
<keyword evidence="4" id="KW-0963">Cytoplasm</keyword>
<dbReference type="InterPro" id="IPR026501">
    <property type="entry name" value="Limbin/EVC"/>
</dbReference>
<keyword evidence="13" id="KW-1185">Reference proteome</keyword>
<feature type="transmembrane region" description="Helical" evidence="11">
    <location>
        <begin position="251"/>
        <end position="277"/>
    </location>
</feature>
<feature type="coiled-coil region" evidence="10">
    <location>
        <begin position="589"/>
        <end position="616"/>
    </location>
</feature>
<keyword evidence="8" id="KW-0206">Cytoskeleton</keyword>
<evidence type="ECO:0000256" key="11">
    <source>
        <dbReference type="SAM" id="Phobius"/>
    </source>
</evidence>
<feature type="non-terminal residue" evidence="12">
    <location>
        <position position="1"/>
    </location>
</feature>
<evidence type="ECO:0000313" key="12">
    <source>
        <dbReference type="EMBL" id="MBN3321866.1"/>
    </source>
</evidence>
<evidence type="ECO:0000256" key="10">
    <source>
        <dbReference type="SAM" id="Coils"/>
    </source>
</evidence>
<dbReference type="PANTHER" id="PTHR16795">
    <property type="entry name" value="LIMBIN/ELLIS-VAN CREVELD PROTEIN"/>
    <property type="match status" value="1"/>
</dbReference>
<evidence type="ECO:0000256" key="1">
    <source>
        <dbReference type="ARBA" id="ARBA00004120"/>
    </source>
</evidence>
<gene>
    <name evidence="12" type="primary">Evc2</name>
    <name evidence="12" type="ORF">GTO95_0011531</name>
</gene>
<evidence type="ECO:0000256" key="3">
    <source>
        <dbReference type="ARBA" id="ARBA00022475"/>
    </source>
</evidence>
<dbReference type="GO" id="GO:0007224">
    <property type="term" value="P:smoothened signaling pathway"/>
    <property type="evidence" value="ECO:0007669"/>
    <property type="project" value="InterPro"/>
</dbReference>
<keyword evidence="6 11" id="KW-1133">Transmembrane helix</keyword>
<dbReference type="Pfam" id="PF12297">
    <property type="entry name" value="EVC2_like"/>
    <property type="match status" value="1"/>
</dbReference>
<evidence type="ECO:0000256" key="8">
    <source>
        <dbReference type="ARBA" id="ARBA00023212"/>
    </source>
</evidence>
<dbReference type="AlphaFoldDB" id="A0A8J7TG85"/>
<keyword evidence="3" id="KW-1003">Cell membrane</keyword>
<proteinExistence type="predicted"/>
<dbReference type="Proteomes" id="UP000736164">
    <property type="component" value="Unassembled WGS sequence"/>
</dbReference>
<dbReference type="GO" id="GO:0098797">
    <property type="term" value="C:plasma membrane protein complex"/>
    <property type="evidence" value="ECO:0007669"/>
    <property type="project" value="TreeGrafter"/>
</dbReference>
<organism evidence="12 13">
    <name type="scientific">Atractosteus spatula</name>
    <name type="common">Alligator gar</name>
    <name type="synonym">Lepisosteus spatula</name>
    <dbReference type="NCBI Taxonomy" id="7917"/>
    <lineage>
        <taxon>Eukaryota</taxon>
        <taxon>Metazoa</taxon>
        <taxon>Chordata</taxon>
        <taxon>Craniata</taxon>
        <taxon>Vertebrata</taxon>
        <taxon>Euteleostomi</taxon>
        <taxon>Actinopterygii</taxon>
        <taxon>Neopterygii</taxon>
        <taxon>Holostei</taxon>
        <taxon>Semionotiformes</taxon>
        <taxon>Lepisosteidae</taxon>
        <taxon>Atractosteus</taxon>
    </lineage>
</organism>
<evidence type="ECO:0000256" key="5">
    <source>
        <dbReference type="ARBA" id="ARBA00022692"/>
    </source>
</evidence>
<dbReference type="InterPro" id="IPR022076">
    <property type="entry name" value="Limbin"/>
</dbReference>
<evidence type="ECO:0000256" key="9">
    <source>
        <dbReference type="ARBA" id="ARBA00023273"/>
    </source>
</evidence>
<dbReference type="GO" id="GO:0060170">
    <property type="term" value="C:ciliary membrane"/>
    <property type="evidence" value="ECO:0007669"/>
    <property type="project" value="TreeGrafter"/>
</dbReference>
<keyword evidence="9" id="KW-0966">Cell projection</keyword>
<protein>
    <submittedName>
        <fullName evidence="12">LBN protein</fullName>
    </submittedName>
</protein>
<comment type="caution">
    <text evidence="12">The sequence shown here is derived from an EMBL/GenBank/DDBJ whole genome shotgun (WGS) entry which is preliminary data.</text>
</comment>
<keyword evidence="10" id="KW-0175">Coiled coil</keyword>
<evidence type="ECO:0000313" key="13">
    <source>
        <dbReference type="Proteomes" id="UP000736164"/>
    </source>
</evidence>
<evidence type="ECO:0000256" key="4">
    <source>
        <dbReference type="ARBA" id="ARBA00022490"/>
    </source>
</evidence>
<evidence type="ECO:0000256" key="2">
    <source>
        <dbReference type="ARBA" id="ARBA00004162"/>
    </source>
</evidence>
<feature type="non-terminal residue" evidence="12">
    <location>
        <position position="1248"/>
    </location>
</feature>
<evidence type="ECO:0000256" key="6">
    <source>
        <dbReference type="ARBA" id="ARBA00022989"/>
    </source>
</evidence>